<gene>
    <name evidence="4" type="ORF">GCM10023205_32570</name>
</gene>
<dbReference type="Gene3D" id="1.10.10.60">
    <property type="entry name" value="Homeodomain-like"/>
    <property type="match status" value="1"/>
</dbReference>
<evidence type="ECO:0000259" key="3">
    <source>
        <dbReference type="PROSITE" id="PS50977"/>
    </source>
</evidence>
<sequence>MTKVPMRDALIEAAFALFPDRGYDGTTVDDIVARAGVGRRSFFRYFPTKEDVVFPDHEHSLTEMREFLEAARDDEDPIAKVCDAARMVLGLYADKPAFSVQRYRMTRQVPGLRAYELSVVRRYQQALATYLRARFAGSPQSTLRADVISASVVAAHNHALRSWLRADGDGDVWAAVDEALDLVRSAWHPDGSPAGAAAPEPDDVVVFVARRSTPMWRVVRDVEAALTPAGRAEESGQPADLADRTA</sequence>
<keyword evidence="1 2" id="KW-0238">DNA-binding</keyword>
<dbReference type="Pfam" id="PF00440">
    <property type="entry name" value="TetR_N"/>
    <property type="match status" value="1"/>
</dbReference>
<dbReference type="RefSeq" id="WP_345676195.1">
    <property type="nucleotide sequence ID" value="NZ_BAABHS010000010.1"/>
</dbReference>
<reference evidence="5" key="1">
    <citation type="journal article" date="2019" name="Int. J. Syst. Evol. Microbiol.">
        <title>The Global Catalogue of Microorganisms (GCM) 10K type strain sequencing project: providing services to taxonomists for standard genome sequencing and annotation.</title>
        <authorList>
            <consortium name="The Broad Institute Genomics Platform"/>
            <consortium name="The Broad Institute Genome Sequencing Center for Infectious Disease"/>
            <person name="Wu L."/>
            <person name="Ma J."/>
        </authorList>
    </citation>
    <scope>NUCLEOTIDE SEQUENCE [LARGE SCALE GENOMIC DNA]</scope>
    <source>
        <strain evidence="5">JCM 17986</strain>
    </source>
</reference>
<dbReference type="InterPro" id="IPR001647">
    <property type="entry name" value="HTH_TetR"/>
</dbReference>
<name>A0ABP9HAN4_9ACTN</name>
<accession>A0ABP9HAN4</accession>
<dbReference type="PRINTS" id="PR00455">
    <property type="entry name" value="HTHTETR"/>
</dbReference>
<dbReference type="Proteomes" id="UP001500466">
    <property type="component" value="Unassembled WGS sequence"/>
</dbReference>
<comment type="caution">
    <text evidence="4">The sequence shown here is derived from an EMBL/GenBank/DDBJ whole genome shotgun (WGS) entry which is preliminary data.</text>
</comment>
<dbReference type="EMBL" id="BAABHS010000010">
    <property type="protein sequence ID" value="GAA4965684.1"/>
    <property type="molecule type" value="Genomic_DNA"/>
</dbReference>
<dbReference type="Gene3D" id="1.10.357.10">
    <property type="entry name" value="Tetracycline Repressor, domain 2"/>
    <property type="match status" value="1"/>
</dbReference>
<proteinExistence type="predicted"/>
<dbReference type="PROSITE" id="PS50977">
    <property type="entry name" value="HTH_TETR_2"/>
    <property type="match status" value="1"/>
</dbReference>
<feature type="DNA-binding region" description="H-T-H motif" evidence="2">
    <location>
        <begin position="27"/>
        <end position="46"/>
    </location>
</feature>
<dbReference type="PANTHER" id="PTHR30055">
    <property type="entry name" value="HTH-TYPE TRANSCRIPTIONAL REGULATOR RUTR"/>
    <property type="match status" value="1"/>
</dbReference>
<evidence type="ECO:0000313" key="5">
    <source>
        <dbReference type="Proteomes" id="UP001500466"/>
    </source>
</evidence>
<protein>
    <submittedName>
        <fullName evidence="4">TetR family transcriptional regulator</fullName>
    </submittedName>
</protein>
<evidence type="ECO:0000256" key="2">
    <source>
        <dbReference type="PROSITE-ProRule" id="PRU00335"/>
    </source>
</evidence>
<dbReference type="InterPro" id="IPR050109">
    <property type="entry name" value="HTH-type_TetR-like_transc_reg"/>
</dbReference>
<dbReference type="SUPFAM" id="SSF46689">
    <property type="entry name" value="Homeodomain-like"/>
    <property type="match status" value="1"/>
</dbReference>
<dbReference type="InterPro" id="IPR009057">
    <property type="entry name" value="Homeodomain-like_sf"/>
</dbReference>
<organism evidence="4 5">
    <name type="scientific">Yinghuangia aomiensis</name>
    <dbReference type="NCBI Taxonomy" id="676205"/>
    <lineage>
        <taxon>Bacteria</taxon>
        <taxon>Bacillati</taxon>
        <taxon>Actinomycetota</taxon>
        <taxon>Actinomycetes</taxon>
        <taxon>Kitasatosporales</taxon>
        <taxon>Streptomycetaceae</taxon>
        <taxon>Yinghuangia</taxon>
    </lineage>
</organism>
<evidence type="ECO:0000313" key="4">
    <source>
        <dbReference type="EMBL" id="GAA4965684.1"/>
    </source>
</evidence>
<dbReference type="InterPro" id="IPR041347">
    <property type="entry name" value="MftR_C"/>
</dbReference>
<dbReference type="PROSITE" id="PS01081">
    <property type="entry name" value="HTH_TETR_1"/>
    <property type="match status" value="1"/>
</dbReference>
<feature type="domain" description="HTH tetR-type" evidence="3">
    <location>
        <begin position="4"/>
        <end position="64"/>
    </location>
</feature>
<evidence type="ECO:0000256" key="1">
    <source>
        <dbReference type="ARBA" id="ARBA00023125"/>
    </source>
</evidence>
<dbReference type="InterPro" id="IPR023772">
    <property type="entry name" value="DNA-bd_HTH_TetR-type_CS"/>
</dbReference>
<dbReference type="Pfam" id="PF17754">
    <property type="entry name" value="TetR_C_14"/>
    <property type="match status" value="1"/>
</dbReference>
<dbReference type="PANTHER" id="PTHR30055:SF226">
    <property type="entry name" value="HTH-TYPE TRANSCRIPTIONAL REGULATOR PKSA"/>
    <property type="match status" value="1"/>
</dbReference>
<keyword evidence="5" id="KW-1185">Reference proteome</keyword>